<evidence type="ECO:0000256" key="6">
    <source>
        <dbReference type="ARBA" id="ARBA00023288"/>
    </source>
</evidence>
<feature type="non-terminal residue" evidence="8">
    <location>
        <position position="126"/>
    </location>
</feature>
<feature type="chain" id="PRO_5039453518" evidence="7">
    <location>
        <begin position="22"/>
        <end position="126"/>
    </location>
</feature>
<protein>
    <submittedName>
        <fullName evidence="8">MetQ/NlpA family ABC transporter substrate-binding protein</fullName>
    </submittedName>
</protein>
<evidence type="ECO:0000256" key="3">
    <source>
        <dbReference type="ARBA" id="ARBA00022729"/>
    </source>
</evidence>
<keyword evidence="4" id="KW-0472">Membrane</keyword>
<comment type="similarity">
    <text evidence="2">Belongs to the NlpA lipoprotein family.</text>
</comment>
<dbReference type="Gene3D" id="3.40.190.10">
    <property type="entry name" value="Periplasmic binding protein-like II"/>
    <property type="match status" value="1"/>
</dbReference>
<reference evidence="8" key="2">
    <citation type="submission" date="2021-09" db="EMBL/GenBank/DDBJ databases">
        <authorList>
            <person name="Gilroy R."/>
        </authorList>
    </citation>
    <scope>NUCLEOTIDE SEQUENCE</scope>
    <source>
        <strain evidence="8">CHK193-16274</strain>
    </source>
</reference>
<feature type="signal peptide" evidence="7">
    <location>
        <begin position="1"/>
        <end position="21"/>
    </location>
</feature>
<evidence type="ECO:0000313" key="9">
    <source>
        <dbReference type="Proteomes" id="UP000749320"/>
    </source>
</evidence>
<organism evidence="8 9">
    <name type="scientific">Thomasclavelia spiroformis</name>
    <dbReference type="NCBI Taxonomy" id="29348"/>
    <lineage>
        <taxon>Bacteria</taxon>
        <taxon>Bacillati</taxon>
        <taxon>Bacillota</taxon>
        <taxon>Erysipelotrichia</taxon>
        <taxon>Erysipelotrichales</taxon>
        <taxon>Coprobacillaceae</taxon>
        <taxon>Thomasclavelia</taxon>
    </lineage>
</organism>
<dbReference type="EMBL" id="DYWV01000007">
    <property type="protein sequence ID" value="HJF39307.1"/>
    <property type="molecule type" value="Genomic_DNA"/>
</dbReference>
<comment type="subcellular location">
    <subcellularLocation>
        <location evidence="1">Membrane</location>
        <topology evidence="1">Lipid-anchor</topology>
    </subcellularLocation>
</comment>
<dbReference type="PANTHER" id="PTHR30429:SF0">
    <property type="entry name" value="METHIONINE-BINDING LIPOPROTEIN METQ"/>
    <property type="match status" value="1"/>
</dbReference>
<evidence type="ECO:0000256" key="5">
    <source>
        <dbReference type="ARBA" id="ARBA00023139"/>
    </source>
</evidence>
<gene>
    <name evidence="8" type="ORF">K8V91_00150</name>
</gene>
<evidence type="ECO:0000256" key="7">
    <source>
        <dbReference type="SAM" id="SignalP"/>
    </source>
</evidence>
<keyword evidence="6" id="KW-0449">Lipoprotein</keyword>
<comment type="caution">
    <text evidence="8">The sequence shown here is derived from an EMBL/GenBank/DDBJ whole genome shotgun (WGS) entry which is preliminary data.</text>
</comment>
<dbReference type="PANTHER" id="PTHR30429">
    <property type="entry name" value="D-METHIONINE-BINDING LIPOPROTEIN METQ"/>
    <property type="match status" value="1"/>
</dbReference>
<evidence type="ECO:0000256" key="2">
    <source>
        <dbReference type="ARBA" id="ARBA00008973"/>
    </source>
</evidence>
<accession>A0A921G8S6</accession>
<proteinExistence type="inferred from homology"/>
<name>A0A921G8S6_9FIRM</name>
<evidence type="ECO:0000256" key="4">
    <source>
        <dbReference type="ARBA" id="ARBA00023136"/>
    </source>
</evidence>
<dbReference type="GO" id="GO:0016020">
    <property type="term" value="C:membrane"/>
    <property type="evidence" value="ECO:0007669"/>
    <property type="project" value="UniProtKB-SubCell"/>
</dbReference>
<dbReference type="Proteomes" id="UP000749320">
    <property type="component" value="Unassembled WGS sequence"/>
</dbReference>
<keyword evidence="5" id="KW-0564">Palmitate</keyword>
<dbReference type="PROSITE" id="PS51257">
    <property type="entry name" value="PROKAR_LIPOPROTEIN"/>
    <property type="match status" value="1"/>
</dbReference>
<dbReference type="InterPro" id="IPR004872">
    <property type="entry name" value="Lipoprotein_NlpA"/>
</dbReference>
<evidence type="ECO:0000313" key="8">
    <source>
        <dbReference type="EMBL" id="HJF39307.1"/>
    </source>
</evidence>
<reference evidence="8" key="1">
    <citation type="journal article" date="2021" name="PeerJ">
        <title>Extensive microbial diversity within the chicken gut microbiome revealed by metagenomics and culture.</title>
        <authorList>
            <person name="Gilroy R."/>
            <person name="Ravi A."/>
            <person name="Getino M."/>
            <person name="Pursley I."/>
            <person name="Horton D.L."/>
            <person name="Alikhan N.F."/>
            <person name="Baker D."/>
            <person name="Gharbi K."/>
            <person name="Hall N."/>
            <person name="Watson M."/>
            <person name="Adriaenssens E.M."/>
            <person name="Foster-Nyarko E."/>
            <person name="Jarju S."/>
            <person name="Secka A."/>
            <person name="Antonio M."/>
            <person name="Oren A."/>
            <person name="Chaudhuri R.R."/>
            <person name="La Ragione R."/>
            <person name="Hildebrand F."/>
            <person name="Pallen M.J."/>
        </authorList>
    </citation>
    <scope>NUCLEOTIDE SEQUENCE</scope>
    <source>
        <strain evidence="8">CHK193-16274</strain>
    </source>
</reference>
<sequence>MKKWLLTIISLVLAVTLTACGGNESDENTLVVGATSKPHGDILEEAKNILKDEYDIDLEIKIFDDYFIFNRALDAGDLDANYFQHQPFFEDSVETNGYDLVNLGGIHIEPFGFYSKQIKSIDELKK</sequence>
<dbReference type="Pfam" id="PF03180">
    <property type="entry name" value="Lipoprotein_9"/>
    <property type="match status" value="1"/>
</dbReference>
<dbReference type="AlphaFoldDB" id="A0A921G8S6"/>
<keyword evidence="3 7" id="KW-0732">Signal</keyword>
<dbReference type="SUPFAM" id="SSF53850">
    <property type="entry name" value="Periplasmic binding protein-like II"/>
    <property type="match status" value="1"/>
</dbReference>
<evidence type="ECO:0000256" key="1">
    <source>
        <dbReference type="ARBA" id="ARBA00004635"/>
    </source>
</evidence>